<evidence type="ECO:0000256" key="5">
    <source>
        <dbReference type="ARBA" id="ARBA00022989"/>
    </source>
</evidence>
<dbReference type="AlphaFoldDB" id="A0A3B5N0N0"/>
<sequence length="464" mass="50666">GSAFVEELDDTNLITLTDYSNLITLTTLSPQFYAPWCSFCKQLDPVWHQIGSELRSLGSPVRVGKSDATVNTGLSLQNKSMLKNDVKFNYPGSRTKEAIMDFADRVSGPLVRSLSSTRLFQHAVSHHDVLVLYVGATSELKGNLTAAAEELIVHTYFFSASREILPQEVTLTSLPAVLLLKDGTYFIYDEEQDGDLKSWIKRERFPNFFLIDGYTLYAMGESGNITDASDELYKHLVEKVATEKFYFGFMEDSAYIDGLIMGEAPVPSLMVVNLSNDGYFLPPAPIETELQLLDFLDGVLDGSVEALGGNGFTQRVRRFLYEARMTLTPVFRDAPVLGCFLIGFPLAVGCVFCYLCIKNRPGSADDNEDTPPLRARPPLLLGPPSVEAQAILLGGCVLVAPPAAPDVPLLAAAIRITAPGGDLPAPAYQPVSGGPCGVFDGGEGEPHFHEVLFRHFPVAHPVQH</sequence>
<dbReference type="InterPro" id="IPR013766">
    <property type="entry name" value="Thioredoxin_domain"/>
</dbReference>
<dbReference type="Gene3D" id="3.40.30.10">
    <property type="entry name" value="Glutaredoxin"/>
    <property type="match status" value="1"/>
</dbReference>
<dbReference type="InterPro" id="IPR052250">
    <property type="entry name" value="PDI_TMX3"/>
</dbReference>
<dbReference type="GO" id="GO:0003756">
    <property type="term" value="F:protein disulfide isomerase activity"/>
    <property type="evidence" value="ECO:0007669"/>
    <property type="project" value="UniProtKB-EC"/>
</dbReference>
<dbReference type="Ensembl" id="ENSXCOT00000027088.1">
    <property type="protein sequence ID" value="ENSXCOP00000026760.1"/>
    <property type="gene ID" value="ENSXCOG00000019988.1"/>
</dbReference>
<dbReference type="PANTHER" id="PTHR46426">
    <property type="entry name" value="PROTEIN DISULFIDE-ISOMERASE TMX3"/>
    <property type="match status" value="1"/>
</dbReference>
<evidence type="ECO:0000256" key="1">
    <source>
        <dbReference type="ARBA" id="ARBA00001182"/>
    </source>
</evidence>
<evidence type="ECO:0000256" key="2">
    <source>
        <dbReference type="ARBA" id="ARBA00004167"/>
    </source>
</evidence>
<comment type="subcellular location">
    <subcellularLocation>
        <location evidence="2">Membrane</location>
        <topology evidence="2">Single-pass membrane protein</topology>
    </subcellularLocation>
</comment>
<feature type="domain" description="Thioredoxin" evidence="8">
    <location>
        <begin position="31"/>
        <end position="75"/>
    </location>
</feature>
<reference evidence="9" key="1">
    <citation type="submission" date="2025-08" db="UniProtKB">
        <authorList>
            <consortium name="Ensembl"/>
        </authorList>
    </citation>
    <scope>IDENTIFICATION</scope>
</reference>
<keyword evidence="5 7" id="KW-1133">Transmembrane helix</keyword>
<keyword evidence="10" id="KW-1185">Reference proteome</keyword>
<evidence type="ECO:0000259" key="8">
    <source>
        <dbReference type="Pfam" id="PF00085"/>
    </source>
</evidence>
<dbReference type="EC" id="5.3.4.1" evidence="3"/>
<comment type="catalytic activity">
    <reaction evidence="1">
        <text>Catalyzes the rearrangement of -S-S- bonds in proteins.</text>
        <dbReference type="EC" id="5.3.4.1"/>
    </reaction>
</comment>
<evidence type="ECO:0000313" key="10">
    <source>
        <dbReference type="Proteomes" id="UP000261380"/>
    </source>
</evidence>
<evidence type="ECO:0000313" key="9">
    <source>
        <dbReference type="Ensembl" id="ENSXCOP00000026760.1"/>
    </source>
</evidence>
<dbReference type="STRING" id="32473.ENSXCOP00000026760"/>
<evidence type="ECO:0000256" key="4">
    <source>
        <dbReference type="ARBA" id="ARBA00022692"/>
    </source>
</evidence>
<dbReference type="SUPFAM" id="SSF52833">
    <property type="entry name" value="Thioredoxin-like"/>
    <property type="match status" value="1"/>
</dbReference>
<evidence type="ECO:0000256" key="3">
    <source>
        <dbReference type="ARBA" id="ARBA00012723"/>
    </source>
</evidence>
<keyword evidence="6 7" id="KW-0472">Membrane</keyword>
<dbReference type="GO" id="GO:0016020">
    <property type="term" value="C:membrane"/>
    <property type="evidence" value="ECO:0007669"/>
    <property type="project" value="UniProtKB-SubCell"/>
</dbReference>
<dbReference type="Pfam" id="PF00085">
    <property type="entry name" value="Thioredoxin"/>
    <property type="match status" value="1"/>
</dbReference>
<organism evidence="9 10">
    <name type="scientific">Xiphophorus couchianus</name>
    <name type="common">Monterrey platyfish</name>
    <dbReference type="NCBI Taxonomy" id="32473"/>
    <lineage>
        <taxon>Eukaryota</taxon>
        <taxon>Metazoa</taxon>
        <taxon>Chordata</taxon>
        <taxon>Craniata</taxon>
        <taxon>Vertebrata</taxon>
        <taxon>Euteleostomi</taxon>
        <taxon>Actinopterygii</taxon>
        <taxon>Neopterygii</taxon>
        <taxon>Teleostei</taxon>
        <taxon>Neoteleostei</taxon>
        <taxon>Acanthomorphata</taxon>
        <taxon>Ovalentaria</taxon>
        <taxon>Atherinomorphae</taxon>
        <taxon>Cyprinodontiformes</taxon>
        <taxon>Poeciliidae</taxon>
        <taxon>Poeciliinae</taxon>
        <taxon>Xiphophorus</taxon>
    </lineage>
</organism>
<name>A0A3B5N0N0_9TELE</name>
<reference evidence="9" key="2">
    <citation type="submission" date="2025-09" db="UniProtKB">
        <authorList>
            <consortium name="Ensembl"/>
        </authorList>
    </citation>
    <scope>IDENTIFICATION</scope>
</reference>
<accession>A0A3B5N0N0</accession>
<keyword evidence="4 7" id="KW-0812">Transmembrane</keyword>
<evidence type="ECO:0000256" key="7">
    <source>
        <dbReference type="SAM" id="Phobius"/>
    </source>
</evidence>
<dbReference type="GO" id="GO:0005783">
    <property type="term" value="C:endoplasmic reticulum"/>
    <property type="evidence" value="ECO:0007669"/>
    <property type="project" value="TreeGrafter"/>
</dbReference>
<feature type="transmembrane region" description="Helical" evidence="7">
    <location>
        <begin position="334"/>
        <end position="357"/>
    </location>
</feature>
<protein>
    <recommendedName>
        <fullName evidence="3">protein disulfide-isomerase</fullName>
        <ecNumber evidence="3">5.3.4.1</ecNumber>
    </recommendedName>
</protein>
<dbReference type="InterPro" id="IPR036249">
    <property type="entry name" value="Thioredoxin-like_sf"/>
</dbReference>
<proteinExistence type="predicted"/>
<dbReference type="GeneTree" id="ENSGT00930000151022"/>
<dbReference type="PANTHER" id="PTHR46426:SF1">
    <property type="entry name" value="PROTEIN DISULFIDE-ISOMERASE TMX3"/>
    <property type="match status" value="1"/>
</dbReference>
<dbReference type="GO" id="GO:0009986">
    <property type="term" value="C:cell surface"/>
    <property type="evidence" value="ECO:0007669"/>
    <property type="project" value="TreeGrafter"/>
</dbReference>
<evidence type="ECO:0000256" key="6">
    <source>
        <dbReference type="ARBA" id="ARBA00023136"/>
    </source>
</evidence>
<dbReference type="Pfam" id="PF13848">
    <property type="entry name" value="Thioredoxin_6"/>
    <property type="match status" value="1"/>
</dbReference>
<dbReference type="Proteomes" id="UP000261380">
    <property type="component" value="Unplaced"/>
</dbReference>